<organism evidence="1 2">
    <name type="scientific">Haloactinospora alba</name>
    <dbReference type="NCBI Taxonomy" id="405555"/>
    <lineage>
        <taxon>Bacteria</taxon>
        <taxon>Bacillati</taxon>
        <taxon>Actinomycetota</taxon>
        <taxon>Actinomycetes</taxon>
        <taxon>Streptosporangiales</taxon>
        <taxon>Nocardiopsidaceae</taxon>
        <taxon>Haloactinospora</taxon>
    </lineage>
</organism>
<evidence type="ECO:0000313" key="1">
    <source>
        <dbReference type="EMBL" id="TQN32825.1"/>
    </source>
</evidence>
<protein>
    <submittedName>
        <fullName evidence="1">Uncharacterized protein</fullName>
    </submittedName>
</protein>
<dbReference type="RefSeq" id="WP_141924274.1">
    <property type="nucleotide sequence ID" value="NZ_VFQC01000001.1"/>
</dbReference>
<reference evidence="1 2" key="1">
    <citation type="submission" date="2019-06" db="EMBL/GenBank/DDBJ databases">
        <title>Sequencing the genomes of 1000 actinobacteria strains.</title>
        <authorList>
            <person name="Klenk H.-P."/>
        </authorList>
    </citation>
    <scope>NUCLEOTIDE SEQUENCE [LARGE SCALE GENOMIC DNA]</scope>
    <source>
        <strain evidence="1 2">DSM 45015</strain>
    </source>
</reference>
<dbReference type="AlphaFoldDB" id="A0A543NLV7"/>
<name>A0A543NLV7_9ACTN</name>
<dbReference type="Proteomes" id="UP000317422">
    <property type="component" value="Unassembled WGS sequence"/>
</dbReference>
<dbReference type="OrthoDB" id="2088102at2"/>
<comment type="caution">
    <text evidence="1">The sequence shown here is derived from an EMBL/GenBank/DDBJ whole genome shotgun (WGS) entry which is preliminary data.</text>
</comment>
<proteinExistence type="predicted"/>
<evidence type="ECO:0000313" key="2">
    <source>
        <dbReference type="Proteomes" id="UP000317422"/>
    </source>
</evidence>
<keyword evidence="2" id="KW-1185">Reference proteome</keyword>
<gene>
    <name evidence="1" type="ORF">FHX37_2809</name>
</gene>
<dbReference type="EMBL" id="VFQC01000001">
    <property type="protein sequence ID" value="TQN32825.1"/>
    <property type="molecule type" value="Genomic_DNA"/>
</dbReference>
<sequence>MYHHDTVSGSNAGRPVDIEVESFVKSSEGEFVAVTDPFAKLISRDDGNCVDGAIELTVHGKSIMDTSMWDCVDTLWSYILNMLEDLREWDRAKAGFPDQPLELHVERVGGNNVLVCSGCCGNPPARSARVNERRFLEVMKKEAFIFFTAMEEVNLAYDREVQRLSGMGPHS</sequence>
<accession>A0A543NLV7</accession>